<dbReference type="AlphaFoldDB" id="A0A2G0E6F5"/>
<evidence type="ECO:0000313" key="1">
    <source>
        <dbReference type="EMBL" id="PHL20063.1"/>
    </source>
</evidence>
<proteinExistence type="predicted"/>
<dbReference type="EMBL" id="PCGC01000425">
    <property type="protein sequence ID" value="PHL20063.1"/>
    <property type="molecule type" value="Genomic_DNA"/>
</dbReference>
<name>A0A2G0E6F5_ENTFC</name>
<organism evidence="1 2">
    <name type="scientific">Enterococcus faecium</name>
    <name type="common">Streptococcus faecium</name>
    <dbReference type="NCBI Taxonomy" id="1352"/>
    <lineage>
        <taxon>Bacteria</taxon>
        <taxon>Bacillati</taxon>
        <taxon>Bacillota</taxon>
        <taxon>Bacilli</taxon>
        <taxon>Lactobacillales</taxon>
        <taxon>Enterococcaceae</taxon>
        <taxon>Enterococcus</taxon>
    </lineage>
</organism>
<accession>A0A2G0E6F5</accession>
<comment type="caution">
    <text evidence="1">The sequence shown here is derived from an EMBL/GenBank/DDBJ whole genome shotgun (WGS) entry which is preliminary data.</text>
</comment>
<gene>
    <name evidence="1" type="ORF">CQR37_16640</name>
</gene>
<protein>
    <submittedName>
        <fullName evidence="1">LysR family transcriptional regulator</fullName>
    </submittedName>
</protein>
<evidence type="ECO:0000313" key="2">
    <source>
        <dbReference type="Proteomes" id="UP000224303"/>
    </source>
</evidence>
<dbReference type="SUPFAM" id="SSF53850">
    <property type="entry name" value="Periplasmic binding protein-like II"/>
    <property type="match status" value="1"/>
</dbReference>
<reference evidence="1 2" key="1">
    <citation type="submission" date="2017-10" db="EMBL/GenBank/DDBJ databases">
        <title>Draft genomes of the Enterococcus faecium isolated from human feces before and after Helicobacter pylori eradication therapy.</title>
        <authorList>
            <person name="Prianichniikov N.A."/>
            <person name="Glushchenko O.E."/>
            <person name="Malakhova M.V."/>
        </authorList>
    </citation>
    <scope>NUCLEOTIDE SEQUENCE [LARGE SCALE GENOMIC DNA]</scope>
    <source>
        <strain evidence="1 2">Hp_5-7</strain>
    </source>
</reference>
<sequence length="115" mass="13231">AEITKEELLSYPQVRFTQDGNNFPYFYEDLIEIPDQETVIYTSDRGTLMNIVLETDAYASGSGIVIGGIREHLRLIPLAEGELNEFYIIYSAKRPLSEIAQRFIKELTRLLDQQN</sequence>
<dbReference type="Proteomes" id="UP000224303">
    <property type="component" value="Unassembled WGS sequence"/>
</dbReference>
<feature type="non-terminal residue" evidence="1">
    <location>
        <position position="1"/>
    </location>
</feature>